<evidence type="ECO:0000313" key="1">
    <source>
        <dbReference type="EMBL" id="GAI00585.1"/>
    </source>
</evidence>
<feature type="non-terminal residue" evidence="1">
    <location>
        <position position="1"/>
    </location>
</feature>
<dbReference type="EMBL" id="BARU01047602">
    <property type="protein sequence ID" value="GAI00585.1"/>
    <property type="molecule type" value="Genomic_DNA"/>
</dbReference>
<comment type="caution">
    <text evidence="1">The sequence shown here is derived from an EMBL/GenBank/DDBJ whole genome shotgun (WGS) entry which is preliminary data.</text>
</comment>
<name>X1LDT5_9ZZZZ</name>
<organism evidence="1">
    <name type="scientific">marine sediment metagenome</name>
    <dbReference type="NCBI Taxonomy" id="412755"/>
    <lineage>
        <taxon>unclassified sequences</taxon>
        <taxon>metagenomes</taxon>
        <taxon>ecological metagenomes</taxon>
    </lineage>
</organism>
<proteinExistence type="predicted"/>
<accession>X1LDT5</accession>
<gene>
    <name evidence="1" type="ORF">S03H2_71242</name>
</gene>
<dbReference type="AlphaFoldDB" id="X1LDT5"/>
<sequence>VKNTGVRLFINLTPLAPLSFKGEKRIVIKGAESL</sequence>
<reference evidence="1" key="1">
    <citation type="journal article" date="2014" name="Front. Microbiol.">
        <title>High frequency of phylogenetically diverse reductive dehalogenase-homologous genes in deep subseafloor sedimentary metagenomes.</title>
        <authorList>
            <person name="Kawai M."/>
            <person name="Futagami T."/>
            <person name="Toyoda A."/>
            <person name="Takaki Y."/>
            <person name="Nishi S."/>
            <person name="Hori S."/>
            <person name="Arai W."/>
            <person name="Tsubouchi T."/>
            <person name="Morono Y."/>
            <person name="Uchiyama I."/>
            <person name="Ito T."/>
            <person name="Fujiyama A."/>
            <person name="Inagaki F."/>
            <person name="Takami H."/>
        </authorList>
    </citation>
    <scope>NUCLEOTIDE SEQUENCE</scope>
    <source>
        <strain evidence="1">Expedition CK06-06</strain>
    </source>
</reference>
<protein>
    <submittedName>
        <fullName evidence="1">Uncharacterized protein</fullName>
    </submittedName>
</protein>